<dbReference type="GO" id="GO:0009507">
    <property type="term" value="C:chloroplast"/>
    <property type="evidence" value="ECO:0007669"/>
    <property type="project" value="TreeGrafter"/>
</dbReference>
<dbReference type="Gene3D" id="1.10.600.10">
    <property type="entry name" value="Farnesyl Diphosphate Synthase"/>
    <property type="match status" value="1"/>
</dbReference>
<dbReference type="Gene3D" id="1.50.10.130">
    <property type="entry name" value="Terpene synthase, N-terminal domain"/>
    <property type="match status" value="1"/>
</dbReference>
<sequence>MWKVNTFPPTSYLVPHIKSASCHPPISSFWHSVEPKTAILGLEGKQSHLLRIKRNICKAGREAELGAHTSSIAHIKWMLSTFEDGRISISPYDTAWVALIPNVDGGGSPQFPSSIEWIAENQRIPKGLMHEVPTAILFSLEGIEGSLKWDKLLKLITEDGCFLTSPSSTAFAFMQTGDDKCLKYLTNIVTKFSGGAPTVYPIDVFARLWAVDRLQRLGISHIFAEQIAECLNYVHRYWTASGVFSARNSPVCDLDDTSMGFRLLRLQGYNVSPDVFKHFKSNDNKFCCFGGELNASPTTLLNLYKACQVKFPGENILDDAEIFSYNFLKEKLLENEIVDKWVISKDFAGELKFGVEIPWYACLPRVEARFYIEQYGGADDVWIAKTFYRVAEISNHHYLEVAKLEFNECQAQHLHEWTNILKWWKKFKLEEYGLRREDLLVTFYVVAASIFESGRSVERCAWTKSWAIIQLLQVHFNNVAVSRDKRNTFFCAFKRVADGPIDHLDEMGKGLQWVIQEFIYQLSIHSFQTLRRDMLQELTNLWETWLIESLDCFENGRFPHEGAFLSHIVNLCSGNITSVSSIKLLSLEKSFKHLCYLTDKVCLQLRQYQKNKGATNGKPNQKMGRINSEEIDKSMQELLQLVVQNESSDDIIDRNVKETFLIVARAYYYTAFIDKKTLNIHIAKVFFEPIL</sequence>
<dbReference type="SFLD" id="SFLDG01605">
    <property type="entry name" value="Terpene_Cyclase_Like_1_N-term"/>
    <property type="match status" value="1"/>
</dbReference>
<proteinExistence type="predicted"/>
<organism evidence="2 3">
    <name type="scientific">Oldenlandia corymbosa var. corymbosa</name>
    <dbReference type="NCBI Taxonomy" id="529605"/>
    <lineage>
        <taxon>Eukaryota</taxon>
        <taxon>Viridiplantae</taxon>
        <taxon>Streptophyta</taxon>
        <taxon>Embryophyta</taxon>
        <taxon>Tracheophyta</taxon>
        <taxon>Spermatophyta</taxon>
        <taxon>Magnoliopsida</taxon>
        <taxon>eudicotyledons</taxon>
        <taxon>Gunneridae</taxon>
        <taxon>Pentapetalae</taxon>
        <taxon>asterids</taxon>
        <taxon>lamiids</taxon>
        <taxon>Gentianales</taxon>
        <taxon>Rubiaceae</taxon>
        <taxon>Rubioideae</taxon>
        <taxon>Spermacoceae</taxon>
        <taxon>Hedyotis-Oldenlandia complex</taxon>
        <taxon>Oldenlandia</taxon>
    </lineage>
</organism>
<dbReference type="SFLD" id="SFLDG01014">
    <property type="entry name" value="Terpene_Cyclase_Like_1_N-term"/>
    <property type="match status" value="1"/>
</dbReference>
<gene>
    <name evidence="2" type="ORF">OLC1_LOCUS12731</name>
</gene>
<dbReference type="FunFam" id="1.50.10.130:FF:000002">
    <property type="entry name" value="Ent-copalyl diphosphate synthase, chloroplastic"/>
    <property type="match status" value="1"/>
</dbReference>
<name>A0AAV1D7L9_OLDCO</name>
<dbReference type="InterPro" id="IPR008930">
    <property type="entry name" value="Terpenoid_cyclase/PrenylTrfase"/>
</dbReference>
<dbReference type="InterPro" id="IPR036965">
    <property type="entry name" value="Terpene_synth_N_sf"/>
</dbReference>
<accession>A0AAV1D7L9</accession>
<dbReference type="InterPro" id="IPR050148">
    <property type="entry name" value="Terpene_synthase-like"/>
</dbReference>
<protein>
    <submittedName>
        <fullName evidence="2">OLC1v1002125C1</fullName>
    </submittedName>
</protein>
<dbReference type="PANTHER" id="PTHR31739:SF30">
    <property type="entry name" value="COPAL-8-OL DIPHOSPHATE HYDRATASE, CHLOROPLASTIC"/>
    <property type="match status" value="1"/>
</dbReference>
<dbReference type="EMBL" id="OX459121">
    <property type="protein sequence ID" value="CAI9103608.1"/>
    <property type="molecule type" value="Genomic_DNA"/>
</dbReference>
<dbReference type="Gene3D" id="1.50.10.160">
    <property type="match status" value="2"/>
</dbReference>
<reference evidence="2" key="1">
    <citation type="submission" date="2023-03" db="EMBL/GenBank/DDBJ databases">
        <authorList>
            <person name="Julca I."/>
        </authorList>
    </citation>
    <scope>NUCLEOTIDE SEQUENCE</scope>
</reference>
<dbReference type="Pfam" id="PF01397">
    <property type="entry name" value="Terpene_synth"/>
    <property type="match status" value="1"/>
</dbReference>
<dbReference type="GO" id="GO:0000287">
    <property type="term" value="F:magnesium ion binding"/>
    <property type="evidence" value="ECO:0007669"/>
    <property type="project" value="TreeGrafter"/>
</dbReference>
<dbReference type="InterPro" id="IPR008949">
    <property type="entry name" value="Isoprenoid_synthase_dom_sf"/>
</dbReference>
<keyword evidence="3" id="KW-1185">Reference proteome</keyword>
<feature type="domain" description="Terpene synthase N-terminal" evidence="1">
    <location>
        <begin position="149"/>
        <end position="336"/>
    </location>
</feature>
<dbReference type="InterPro" id="IPR001906">
    <property type="entry name" value="Terpene_synth_N"/>
</dbReference>
<evidence type="ECO:0000313" key="2">
    <source>
        <dbReference type="EMBL" id="CAI9103608.1"/>
    </source>
</evidence>
<dbReference type="SUPFAM" id="SSF48576">
    <property type="entry name" value="Terpenoid synthases"/>
    <property type="match status" value="1"/>
</dbReference>
<dbReference type="GO" id="GO:0010333">
    <property type="term" value="F:terpene synthase activity"/>
    <property type="evidence" value="ECO:0007669"/>
    <property type="project" value="InterPro"/>
</dbReference>
<dbReference type="SUPFAM" id="SSF48239">
    <property type="entry name" value="Terpenoid cyclases/Protein prenyltransferases"/>
    <property type="match status" value="1"/>
</dbReference>
<dbReference type="PANTHER" id="PTHR31739">
    <property type="entry name" value="ENT-COPALYL DIPHOSPHATE SYNTHASE, CHLOROPLASTIC"/>
    <property type="match status" value="1"/>
</dbReference>
<evidence type="ECO:0000259" key="1">
    <source>
        <dbReference type="Pfam" id="PF01397"/>
    </source>
</evidence>
<dbReference type="AlphaFoldDB" id="A0AAV1D7L9"/>
<evidence type="ECO:0000313" key="3">
    <source>
        <dbReference type="Proteomes" id="UP001161247"/>
    </source>
</evidence>
<dbReference type="Proteomes" id="UP001161247">
    <property type="component" value="Chromosome 4"/>
</dbReference>
<dbReference type="GO" id="GO:0009686">
    <property type="term" value="P:gibberellin biosynthetic process"/>
    <property type="evidence" value="ECO:0007669"/>
    <property type="project" value="TreeGrafter"/>
</dbReference>